<dbReference type="Pfam" id="PF00078">
    <property type="entry name" value="RVT_1"/>
    <property type="match status" value="1"/>
</dbReference>
<evidence type="ECO:0000313" key="4">
    <source>
        <dbReference type="Proteomes" id="UP000075243"/>
    </source>
</evidence>
<feature type="domain" description="Reverse transcriptase" evidence="1">
    <location>
        <begin position="2"/>
        <end position="86"/>
    </location>
</feature>
<dbReference type="Gramene" id="C.cajan_17489.t">
    <property type="protein sequence ID" value="C.cajan_17489.t.cds1"/>
    <property type="gene ID" value="C.cajan_17489"/>
</dbReference>
<dbReference type="Gene3D" id="3.30.70.270">
    <property type="match status" value="1"/>
</dbReference>
<evidence type="ECO:0000259" key="1">
    <source>
        <dbReference type="Pfam" id="PF00078"/>
    </source>
</evidence>
<evidence type="ECO:0000313" key="3">
    <source>
        <dbReference type="EMBL" id="KYP63433.1"/>
    </source>
</evidence>
<dbReference type="PANTHER" id="PTHR24559">
    <property type="entry name" value="TRANSPOSON TY3-I GAG-POL POLYPROTEIN"/>
    <property type="match status" value="1"/>
</dbReference>
<evidence type="ECO:0000313" key="2">
    <source>
        <dbReference type="EMBL" id="KYP63400.1"/>
    </source>
</evidence>
<dbReference type="Gramene" id="C.cajan_17456.t">
    <property type="protein sequence ID" value="C.cajan_17456.t.cds1"/>
    <property type="gene ID" value="C.cajan_17456"/>
</dbReference>
<keyword evidence="4" id="KW-1185">Reference proteome</keyword>
<dbReference type="SUPFAM" id="SSF56672">
    <property type="entry name" value="DNA/RNA polymerases"/>
    <property type="match status" value="1"/>
</dbReference>
<sequence>MGWRMCIDYQKLNKATRKNHLPLPFMDQMLEKLADQAYYCFLDGNSSYNQIMVDLEDQEKTSFTCPFGVFAYRKMPFELCNAPATF</sequence>
<dbReference type="Gene3D" id="3.10.10.10">
    <property type="entry name" value="HIV Type 1 Reverse Transcriptase, subunit A, domain 1"/>
    <property type="match status" value="1"/>
</dbReference>
<dbReference type="OMA" id="CTAPYIF"/>
<dbReference type="AlphaFoldDB" id="A0A151T8L5"/>
<protein>
    <submittedName>
        <fullName evidence="2">Transposon Ty3-I Gag-Pol polyprotein</fullName>
    </submittedName>
</protein>
<accession>A0A151T8L5</accession>
<name>A0A151T8L5_CAJCA</name>
<reference evidence="2 4" key="1">
    <citation type="journal article" date="2012" name="Nat. Biotechnol.">
        <title>Draft genome sequence of pigeonpea (Cajanus cajan), an orphan legume crop of resource-poor farmers.</title>
        <authorList>
            <person name="Varshney R.K."/>
            <person name="Chen W."/>
            <person name="Li Y."/>
            <person name="Bharti A.K."/>
            <person name="Saxena R.K."/>
            <person name="Schlueter J.A."/>
            <person name="Donoghue M.T."/>
            <person name="Azam S."/>
            <person name="Fan G."/>
            <person name="Whaley A.M."/>
            <person name="Farmer A.D."/>
            <person name="Sheridan J."/>
            <person name="Iwata A."/>
            <person name="Tuteja R."/>
            <person name="Penmetsa R.V."/>
            <person name="Wu W."/>
            <person name="Upadhyaya H.D."/>
            <person name="Yang S.P."/>
            <person name="Shah T."/>
            <person name="Saxena K.B."/>
            <person name="Michael T."/>
            <person name="McCombie W.R."/>
            <person name="Yang B."/>
            <person name="Zhang G."/>
            <person name="Yang H."/>
            <person name="Wang J."/>
            <person name="Spillane C."/>
            <person name="Cook D.R."/>
            <person name="May G.D."/>
            <person name="Xu X."/>
            <person name="Jackson S.A."/>
        </authorList>
    </citation>
    <scope>NUCLEOTIDE SEQUENCE [LARGE SCALE GENOMIC DNA]</scope>
    <source>
        <strain evidence="4">cv. Asha</strain>
    </source>
</reference>
<dbReference type="InterPro" id="IPR043502">
    <property type="entry name" value="DNA/RNA_pol_sf"/>
</dbReference>
<proteinExistence type="predicted"/>
<dbReference type="InterPro" id="IPR000477">
    <property type="entry name" value="RT_dom"/>
</dbReference>
<dbReference type="CDD" id="cd01647">
    <property type="entry name" value="RT_LTR"/>
    <property type="match status" value="1"/>
</dbReference>
<dbReference type="Proteomes" id="UP000075243">
    <property type="component" value="Chromosome 7"/>
</dbReference>
<gene>
    <name evidence="2" type="ORF">KK1_017969</name>
    <name evidence="3" type="ORF">KK1_018002</name>
</gene>
<dbReference type="EMBL" id="CM003609">
    <property type="protein sequence ID" value="KYP63400.1"/>
    <property type="molecule type" value="Genomic_DNA"/>
</dbReference>
<dbReference type="EMBL" id="CM003609">
    <property type="protein sequence ID" value="KYP63433.1"/>
    <property type="molecule type" value="Genomic_DNA"/>
</dbReference>
<dbReference type="PANTHER" id="PTHR24559:SF429">
    <property type="entry name" value="RNA-DIRECTED DNA POLYMERASE HOMOLOG"/>
    <property type="match status" value="1"/>
</dbReference>
<dbReference type="InterPro" id="IPR053134">
    <property type="entry name" value="RNA-dir_DNA_polymerase"/>
</dbReference>
<dbReference type="InterPro" id="IPR043128">
    <property type="entry name" value="Rev_trsase/Diguanyl_cyclase"/>
</dbReference>
<organism evidence="2 4">
    <name type="scientific">Cajanus cajan</name>
    <name type="common">Pigeon pea</name>
    <name type="synonym">Cajanus indicus</name>
    <dbReference type="NCBI Taxonomy" id="3821"/>
    <lineage>
        <taxon>Eukaryota</taxon>
        <taxon>Viridiplantae</taxon>
        <taxon>Streptophyta</taxon>
        <taxon>Embryophyta</taxon>
        <taxon>Tracheophyta</taxon>
        <taxon>Spermatophyta</taxon>
        <taxon>Magnoliopsida</taxon>
        <taxon>eudicotyledons</taxon>
        <taxon>Gunneridae</taxon>
        <taxon>Pentapetalae</taxon>
        <taxon>rosids</taxon>
        <taxon>fabids</taxon>
        <taxon>Fabales</taxon>
        <taxon>Fabaceae</taxon>
        <taxon>Papilionoideae</taxon>
        <taxon>50 kb inversion clade</taxon>
        <taxon>NPAAA clade</taxon>
        <taxon>indigoferoid/millettioid clade</taxon>
        <taxon>Phaseoleae</taxon>
        <taxon>Cajanus</taxon>
    </lineage>
</organism>